<gene>
    <name evidence="1" type="ORF">Sxan_00850</name>
</gene>
<sequence>MLAQAHANGKDAPDGQGLAVAAVRGDAVALTWLTADGRFCRASFGGASETACHSEPVAPAAGEVPQLVPFEAGPWLGWLEIFAADRQKVVSATCNGAPLPVRDLQTTGGGERTLYGVAFTERRRGSITVTVRRGTETAIEHVRVNGLYAEGPDCT</sequence>
<dbReference type="OrthoDB" id="4313631at2"/>
<organism evidence="1 2">
    <name type="scientific">Streptomyces xanthophaeus</name>
    <dbReference type="NCBI Taxonomy" id="67385"/>
    <lineage>
        <taxon>Bacteria</taxon>
        <taxon>Bacillati</taxon>
        <taxon>Actinomycetota</taxon>
        <taxon>Actinomycetes</taxon>
        <taxon>Kitasatosporales</taxon>
        <taxon>Streptomycetaceae</taxon>
        <taxon>Streptomyces</taxon>
    </lineage>
</organism>
<dbReference type="Proteomes" id="UP000600026">
    <property type="component" value="Unassembled WGS sequence"/>
</dbReference>
<name>A0A919GU97_9ACTN</name>
<comment type="caution">
    <text evidence="1">The sequence shown here is derived from an EMBL/GenBank/DDBJ whole genome shotgun (WGS) entry which is preliminary data.</text>
</comment>
<accession>A0A919GU97</accession>
<reference evidence="1" key="1">
    <citation type="submission" date="2020-09" db="EMBL/GenBank/DDBJ databases">
        <title>Whole genome shotgun sequence of Streptomyces xanthophaeus NBRC 12829.</title>
        <authorList>
            <person name="Komaki H."/>
            <person name="Tamura T."/>
        </authorList>
    </citation>
    <scope>NUCLEOTIDE SEQUENCE</scope>
    <source>
        <strain evidence="1">NBRC 12829</strain>
    </source>
</reference>
<keyword evidence="2" id="KW-1185">Reference proteome</keyword>
<dbReference type="AlphaFoldDB" id="A0A919GU97"/>
<evidence type="ECO:0000313" key="2">
    <source>
        <dbReference type="Proteomes" id="UP000600026"/>
    </source>
</evidence>
<proteinExistence type="predicted"/>
<evidence type="ECO:0000313" key="1">
    <source>
        <dbReference type="EMBL" id="GHI82721.1"/>
    </source>
</evidence>
<protein>
    <submittedName>
        <fullName evidence="1">Uncharacterized protein</fullName>
    </submittedName>
</protein>
<dbReference type="RefSeq" id="WP_031145020.1">
    <property type="nucleotide sequence ID" value="NZ_BNEE01000002.1"/>
</dbReference>
<dbReference type="EMBL" id="BNEE01000002">
    <property type="protein sequence ID" value="GHI82721.1"/>
    <property type="molecule type" value="Genomic_DNA"/>
</dbReference>